<comment type="function">
    <text evidence="5 6">Structural component of flagellum, the bacterial motility apparatus. Part of the rod structure of flagellar basal body.</text>
</comment>
<proteinExistence type="inferred from homology"/>
<evidence type="ECO:0000256" key="2">
    <source>
        <dbReference type="ARBA" id="ARBA00009677"/>
    </source>
</evidence>
<dbReference type="InterPro" id="IPR001444">
    <property type="entry name" value="Flag_bb_rod_N"/>
</dbReference>
<keyword evidence="4 6" id="KW-0975">Bacterial flagellum</keyword>
<reference evidence="9 10" key="1">
    <citation type="submission" date="2021-03" db="EMBL/GenBank/DDBJ databases">
        <authorList>
            <person name="So Y."/>
        </authorList>
    </citation>
    <scope>NUCLEOTIDE SEQUENCE [LARGE SCALE GENOMIC DNA]</scope>
    <source>
        <strain evidence="9 10">PWR1</strain>
    </source>
</reference>
<organism evidence="9 10">
    <name type="scientific">Roseomonas nitratireducens</name>
    <dbReference type="NCBI Taxonomy" id="2820810"/>
    <lineage>
        <taxon>Bacteria</taxon>
        <taxon>Pseudomonadati</taxon>
        <taxon>Pseudomonadota</taxon>
        <taxon>Alphaproteobacteria</taxon>
        <taxon>Acetobacterales</taxon>
        <taxon>Roseomonadaceae</taxon>
        <taxon>Roseomonas</taxon>
    </lineage>
</organism>
<feature type="domain" description="Flagellar basal body rod protein N-terminal" evidence="8">
    <location>
        <begin position="12"/>
        <end position="39"/>
    </location>
</feature>
<evidence type="ECO:0000256" key="5">
    <source>
        <dbReference type="ARBA" id="ARBA00024934"/>
    </source>
</evidence>
<evidence type="ECO:0000313" key="10">
    <source>
        <dbReference type="Proteomes" id="UP000680815"/>
    </source>
</evidence>
<evidence type="ECO:0000256" key="7">
    <source>
        <dbReference type="SAM" id="MobiDB-lite"/>
    </source>
</evidence>
<comment type="caution">
    <text evidence="9">The sequence shown here is derived from an EMBL/GenBank/DDBJ whole genome shotgun (WGS) entry which is preliminary data.</text>
</comment>
<protein>
    <recommendedName>
        <fullName evidence="3 6">Flagellar basal body rod protein FlgB</fullName>
    </recommendedName>
</protein>
<comment type="similarity">
    <text evidence="2 6">Belongs to the flagella basal body rod proteins family.</text>
</comment>
<evidence type="ECO:0000256" key="4">
    <source>
        <dbReference type="ARBA" id="ARBA00023143"/>
    </source>
</evidence>
<dbReference type="PIRSF" id="PIRSF002889">
    <property type="entry name" value="Rod_FlgB"/>
    <property type="match status" value="1"/>
</dbReference>
<accession>A0ABS4AZS5</accession>
<evidence type="ECO:0000256" key="1">
    <source>
        <dbReference type="ARBA" id="ARBA00004117"/>
    </source>
</evidence>
<keyword evidence="9" id="KW-0966">Cell projection</keyword>
<keyword evidence="10" id="KW-1185">Reference proteome</keyword>
<sequence>MDPTRTGPIALAETRMRWLDARQRVLSQNVANADTPGYRPSDLRPFQETLGRVANSAAMRQTNPLHLAGANGAGPQAQRERRPVERTIDGNGVALDREAMRIADTETAHQLAVGLHRRYVGLFRTALGRNQ</sequence>
<keyword evidence="9" id="KW-0969">Cilium</keyword>
<dbReference type="InterPro" id="IPR006300">
    <property type="entry name" value="FlgB"/>
</dbReference>
<feature type="compositionally biased region" description="Basic and acidic residues" evidence="7">
    <location>
        <begin position="78"/>
        <end position="88"/>
    </location>
</feature>
<keyword evidence="9" id="KW-0282">Flagellum</keyword>
<comment type="subunit">
    <text evidence="6">The basal body constitutes a major portion of the flagellar organelle and consists of a number of rings mounted on a central rod.</text>
</comment>
<evidence type="ECO:0000259" key="8">
    <source>
        <dbReference type="Pfam" id="PF00460"/>
    </source>
</evidence>
<dbReference type="Pfam" id="PF00460">
    <property type="entry name" value="Flg_bb_rod"/>
    <property type="match status" value="1"/>
</dbReference>
<dbReference type="EMBL" id="JAGIYZ010000041">
    <property type="protein sequence ID" value="MBP0466884.1"/>
    <property type="molecule type" value="Genomic_DNA"/>
</dbReference>
<evidence type="ECO:0000313" key="9">
    <source>
        <dbReference type="EMBL" id="MBP0466884.1"/>
    </source>
</evidence>
<comment type="subcellular location">
    <subcellularLocation>
        <location evidence="1 6">Bacterial flagellum basal body</location>
    </subcellularLocation>
</comment>
<name>A0ABS4AZS5_9PROT</name>
<gene>
    <name evidence="9" type="ORF">J5Y09_23345</name>
</gene>
<dbReference type="RefSeq" id="WP_209354268.1">
    <property type="nucleotide sequence ID" value="NZ_JAGIYZ010000041.1"/>
</dbReference>
<evidence type="ECO:0000256" key="3">
    <source>
        <dbReference type="ARBA" id="ARBA00014376"/>
    </source>
</evidence>
<dbReference type="Proteomes" id="UP000680815">
    <property type="component" value="Unassembled WGS sequence"/>
</dbReference>
<feature type="region of interest" description="Disordered" evidence="7">
    <location>
        <begin position="66"/>
        <end position="90"/>
    </location>
</feature>
<evidence type="ECO:0000256" key="6">
    <source>
        <dbReference type="PIRNR" id="PIRNR002889"/>
    </source>
</evidence>